<evidence type="ECO:0000313" key="4">
    <source>
        <dbReference type="EMBL" id="KAK3208871.1"/>
    </source>
</evidence>
<dbReference type="SMART" id="SM00717">
    <property type="entry name" value="SANT"/>
    <property type="match status" value="3"/>
</dbReference>
<protein>
    <submittedName>
        <fullName evidence="4">Uncharacterized protein</fullName>
    </submittedName>
</protein>
<dbReference type="Gene3D" id="1.10.10.60">
    <property type="entry name" value="Homeodomain-like"/>
    <property type="match status" value="3"/>
</dbReference>
<keyword evidence="5" id="KW-1185">Reference proteome</keyword>
<feature type="domain" description="Myb-like" evidence="2">
    <location>
        <begin position="68"/>
        <end position="118"/>
    </location>
</feature>
<sequence length="399" mass="45335">MFNALTVSFNTSHGSHVAESSKKMDSRGGCFVIQRSNETIVWDWNRIAACFTDRSNKDCRKRWVNHVSGGLKKGPWAEAEDAKLREAVQGLGQRWTLVADAVGCRSADQCAKRWQHHLDPQLDRREWTKDEDDQLLRAVQKYGRSWKSIRDQRFPARSRNDVKNRHTILSRRRQSTSSTTSKRNTRESPRNNNEDKRRSMHEHDDEDDEDEDEDEDDDDDENEADGNMDHNLNDNDDILKVNYTSGKSGQETTNLDPYMSSFSPFVLNTGAMDMPPVDHTFPLPITMSDPMVLDPAQAELNYPFDPTSNELDLLATTSLDSTVSTMPWSFAPDLAPTCTATITDDTISLPRTSLDQQGNSTPTYKRVTLVLEDYERGLMDQLLQIVSTSQGKSQIEILP</sequence>
<dbReference type="GO" id="GO:0005634">
    <property type="term" value="C:nucleus"/>
    <property type="evidence" value="ECO:0007669"/>
    <property type="project" value="TreeGrafter"/>
</dbReference>
<evidence type="ECO:0000259" key="3">
    <source>
        <dbReference type="PROSITE" id="PS51294"/>
    </source>
</evidence>
<feature type="compositionally biased region" description="Basic residues" evidence="1">
    <location>
        <begin position="165"/>
        <end position="174"/>
    </location>
</feature>
<dbReference type="InterPro" id="IPR009057">
    <property type="entry name" value="Homeodomain-like_sf"/>
</dbReference>
<dbReference type="AlphaFoldDB" id="A0AAN6LXA7"/>
<dbReference type="PANTHER" id="PTHR45614">
    <property type="entry name" value="MYB PROTEIN-RELATED"/>
    <property type="match status" value="1"/>
</dbReference>
<dbReference type="GO" id="GO:0045944">
    <property type="term" value="P:positive regulation of transcription by RNA polymerase II"/>
    <property type="evidence" value="ECO:0007669"/>
    <property type="project" value="TreeGrafter"/>
</dbReference>
<feature type="domain" description="HTH myb-type" evidence="3">
    <location>
        <begin position="124"/>
        <end position="174"/>
    </location>
</feature>
<evidence type="ECO:0000256" key="1">
    <source>
        <dbReference type="SAM" id="MobiDB-lite"/>
    </source>
</evidence>
<dbReference type="CDD" id="cd00167">
    <property type="entry name" value="SANT"/>
    <property type="match status" value="3"/>
</dbReference>
<dbReference type="InterPro" id="IPR001005">
    <property type="entry name" value="SANT/Myb"/>
</dbReference>
<dbReference type="Pfam" id="PF13921">
    <property type="entry name" value="Myb_DNA-bind_6"/>
    <property type="match status" value="1"/>
</dbReference>
<feature type="compositionally biased region" description="Polar residues" evidence="1">
    <location>
        <begin position="242"/>
        <end position="255"/>
    </location>
</feature>
<feature type="domain" description="Myb-like" evidence="2">
    <location>
        <begin position="43"/>
        <end position="67"/>
    </location>
</feature>
<dbReference type="PROSITE" id="PS51294">
    <property type="entry name" value="HTH_MYB"/>
    <property type="match status" value="2"/>
</dbReference>
<feature type="region of interest" description="Disordered" evidence="1">
    <location>
        <begin position="155"/>
        <end position="255"/>
    </location>
</feature>
<dbReference type="EMBL" id="WVTA01000007">
    <property type="protein sequence ID" value="KAK3208871.1"/>
    <property type="molecule type" value="Genomic_DNA"/>
</dbReference>
<feature type="compositionally biased region" description="Basic and acidic residues" evidence="1">
    <location>
        <begin position="155"/>
        <end position="164"/>
    </location>
</feature>
<evidence type="ECO:0000313" key="5">
    <source>
        <dbReference type="Proteomes" id="UP001280581"/>
    </source>
</evidence>
<dbReference type="InterPro" id="IPR017930">
    <property type="entry name" value="Myb_dom"/>
</dbReference>
<gene>
    <name evidence="4" type="ORF">GRF29_77g2266984</name>
</gene>
<organism evidence="4 5">
    <name type="scientific">Pseudopithomyces chartarum</name>
    <dbReference type="NCBI Taxonomy" id="1892770"/>
    <lineage>
        <taxon>Eukaryota</taxon>
        <taxon>Fungi</taxon>
        <taxon>Dikarya</taxon>
        <taxon>Ascomycota</taxon>
        <taxon>Pezizomycotina</taxon>
        <taxon>Dothideomycetes</taxon>
        <taxon>Pleosporomycetidae</taxon>
        <taxon>Pleosporales</taxon>
        <taxon>Massarineae</taxon>
        <taxon>Didymosphaeriaceae</taxon>
        <taxon>Pseudopithomyces</taxon>
    </lineage>
</organism>
<reference evidence="4 5" key="1">
    <citation type="submission" date="2021-02" db="EMBL/GenBank/DDBJ databases">
        <title>Genome assembly of Pseudopithomyces chartarum.</title>
        <authorList>
            <person name="Jauregui R."/>
            <person name="Singh J."/>
            <person name="Voisey C."/>
        </authorList>
    </citation>
    <scope>NUCLEOTIDE SEQUENCE [LARGE SCALE GENOMIC DNA]</scope>
    <source>
        <strain evidence="4 5">AGR01</strain>
    </source>
</reference>
<proteinExistence type="predicted"/>
<feature type="domain" description="HTH myb-type" evidence="3">
    <location>
        <begin position="71"/>
        <end position="122"/>
    </location>
</feature>
<comment type="caution">
    <text evidence="4">The sequence shown here is derived from an EMBL/GenBank/DDBJ whole genome shotgun (WGS) entry which is preliminary data.</text>
</comment>
<feature type="compositionally biased region" description="Basic and acidic residues" evidence="1">
    <location>
        <begin position="227"/>
        <end position="239"/>
    </location>
</feature>
<name>A0AAN6LXA7_9PLEO</name>
<feature type="compositionally biased region" description="Basic and acidic residues" evidence="1">
    <location>
        <begin position="184"/>
        <end position="203"/>
    </location>
</feature>
<dbReference type="GO" id="GO:0000978">
    <property type="term" value="F:RNA polymerase II cis-regulatory region sequence-specific DNA binding"/>
    <property type="evidence" value="ECO:0007669"/>
    <property type="project" value="TreeGrafter"/>
</dbReference>
<feature type="domain" description="Myb-like" evidence="2">
    <location>
        <begin position="119"/>
        <end position="165"/>
    </location>
</feature>
<evidence type="ECO:0000259" key="2">
    <source>
        <dbReference type="PROSITE" id="PS50090"/>
    </source>
</evidence>
<dbReference type="GO" id="GO:0000278">
    <property type="term" value="P:mitotic cell cycle"/>
    <property type="evidence" value="ECO:0007669"/>
    <property type="project" value="TreeGrafter"/>
</dbReference>
<dbReference type="PROSITE" id="PS50090">
    <property type="entry name" value="MYB_LIKE"/>
    <property type="match status" value="3"/>
</dbReference>
<dbReference type="PANTHER" id="PTHR45614:SF265">
    <property type="entry name" value="MYB-LIKE DOMAIN-CONTAINING PROTEIN-RELATED"/>
    <property type="match status" value="1"/>
</dbReference>
<dbReference type="GO" id="GO:0000981">
    <property type="term" value="F:DNA-binding transcription factor activity, RNA polymerase II-specific"/>
    <property type="evidence" value="ECO:0007669"/>
    <property type="project" value="TreeGrafter"/>
</dbReference>
<feature type="compositionally biased region" description="Acidic residues" evidence="1">
    <location>
        <begin position="204"/>
        <end position="226"/>
    </location>
</feature>
<dbReference type="Proteomes" id="UP001280581">
    <property type="component" value="Unassembled WGS sequence"/>
</dbReference>
<accession>A0AAN6LXA7</accession>
<dbReference type="SUPFAM" id="SSF46689">
    <property type="entry name" value="Homeodomain-like"/>
    <property type="match status" value="2"/>
</dbReference>
<dbReference type="InterPro" id="IPR050560">
    <property type="entry name" value="MYB_TF"/>
</dbReference>